<dbReference type="InParanoid" id="A0A059CML4"/>
<name>A0A059CML4_EUCGR</name>
<sequence length="96" mass="10454">MYRKRIWTQRNSPVSYSSRPWITCSMTGSTYCVVHILDDGGLTGHQETRSRQEGLDQSMPVGAPGGPQTGPGTPVAWELQSESLKSKPGYQVTSPG</sequence>
<evidence type="ECO:0000256" key="1">
    <source>
        <dbReference type="SAM" id="MobiDB-lite"/>
    </source>
</evidence>
<accession>A0A059CML4</accession>
<dbReference type="AlphaFoldDB" id="A0A059CML4"/>
<organism evidence="2">
    <name type="scientific">Eucalyptus grandis</name>
    <name type="common">Flooded gum</name>
    <dbReference type="NCBI Taxonomy" id="71139"/>
    <lineage>
        <taxon>Eukaryota</taxon>
        <taxon>Viridiplantae</taxon>
        <taxon>Streptophyta</taxon>
        <taxon>Embryophyta</taxon>
        <taxon>Tracheophyta</taxon>
        <taxon>Spermatophyta</taxon>
        <taxon>Magnoliopsida</taxon>
        <taxon>eudicotyledons</taxon>
        <taxon>Gunneridae</taxon>
        <taxon>Pentapetalae</taxon>
        <taxon>rosids</taxon>
        <taxon>malvids</taxon>
        <taxon>Myrtales</taxon>
        <taxon>Myrtaceae</taxon>
        <taxon>Myrtoideae</taxon>
        <taxon>Eucalypteae</taxon>
        <taxon>Eucalyptus</taxon>
    </lineage>
</organism>
<dbReference type="EMBL" id="KK198755">
    <property type="protein sequence ID" value="KCW79449.1"/>
    <property type="molecule type" value="Genomic_DNA"/>
</dbReference>
<feature type="region of interest" description="Disordered" evidence="1">
    <location>
        <begin position="42"/>
        <end position="75"/>
    </location>
</feature>
<proteinExistence type="predicted"/>
<evidence type="ECO:0000313" key="2">
    <source>
        <dbReference type="EMBL" id="KCW79449.1"/>
    </source>
</evidence>
<dbReference type="Gramene" id="KCW79449">
    <property type="protein sequence ID" value="KCW79449"/>
    <property type="gene ID" value="EUGRSUZ_C00840"/>
</dbReference>
<reference evidence="2" key="1">
    <citation type="submission" date="2013-07" db="EMBL/GenBank/DDBJ databases">
        <title>The genome of Eucalyptus grandis.</title>
        <authorList>
            <person name="Schmutz J."/>
            <person name="Hayes R."/>
            <person name="Myburg A."/>
            <person name="Tuskan G."/>
            <person name="Grattapaglia D."/>
            <person name="Rokhsar D.S."/>
        </authorList>
    </citation>
    <scope>NUCLEOTIDE SEQUENCE</scope>
    <source>
        <tissue evidence="2">Leaf extractions</tissue>
    </source>
</reference>
<protein>
    <submittedName>
        <fullName evidence="2">Uncharacterized protein</fullName>
    </submittedName>
</protein>
<gene>
    <name evidence="2" type="ORF">EUGRSUZ_C00840</name>
</gene>